<evidence type="ECO:0000256" key="4">
    <source>
        <dbReference type="ARBA" id="ARBA00022989"/>
    </source>
</evidence>
<feature type="transmembrane region" description="Helical" evidence="7">
    <location>
        <begin position="108"/>
        <end position="128"/>
    </location>
</feature>
<keyword evidence="2" id="KW-1003">Cell membrane</keyword>
<proteinExistence type="predicted"/>
<feature type="transmembrane region" description="Helical" evidence="7">
    <location>
        <begin position="309"/>
        <end position="332"/>
    </location>
</feature>
<feature type="transmembrane region" description="Helical" evidence="7">
    <location>
        <begin position="363"/>
        <end position="382"/>
    </location>
</feature>
<sequence length="448" mass="46428">MAAPGLEGLFVRRAHQGRRRRRQGRDLRSHRWSRGRRERRGGRLLRSARDRLAERPGPGHAQRSVHLRTHRGRHQRTQPGGQCHGHREGNVVSTEVNSPPPRKVTINFQALGIFIAAAAIFAVFGVLNSNFLTLDNLRDVAVSACVNALIGIGLTFVIITGGIDLSVGSIASFVGIVSANAMVNSGVAPIPGLLLGLVVGFAAGAVNGLLITIGKLPPFIATLGTMSVYQGLAYVVTDGKPVYNVPDAFVLLLNSYIGGVPIVVVVVIVVAVLAWLLLRRTVFGQNVIAVGGSEETAWLSGVRVTRVKVLVYGISGLLAALGGMVVVARISAAQSEAGSPYLLTAIAAAVIGGANLMGGEGRIAGTLIGALILGALTNGLVLLNVPSFYEQIVTGLVVLIAVAIDQGSKGWPMLGRGKSKGRGTPAAPDAASDTAPTPGSGAPAEAGR</sequence>
<evidence type="ECO:0000256" key="7">
    <source>
        <dbReference type="SAM" id="Phobius"/>
    </source>
</evidence>
<comment type="caution">
    <text evidence="8">The sequence shown here is derived from an EMBL/GenBank/DDBJ whole genome shotgun (WGS) entry which is preliminary data.</text>
</comment>
<dbReference type="Pfam" id="PF02653">
    <property type="entry name" value="BPD_transp_2"/>
    <property type="match status" value="1"/>
</dbReference>
<evidence type="ECO:0000256" key="3">
    <source>
        <dbReference type="ARBA" id="ARBA00022692"/>
    </source>
</evidence>
<dbReference type="GO" id="GO:0022857">
    <property type="term" value="F:transmembrane transporter activity"/>
    <property type="evidence" value="ECO:0007669"/>
    <property type="project" value="InterPro"/>
</dbReference>
<feature type="transmembrane region" description="Helical" evidence="7">
    <location>
        <begin position="218"/>
        <end position="236"/>
    </location>
</feature>
<evidence type="ECO:0000313" key="8">
    <source>
        <dbReference type="EMBL" id="TKV58502.1"/>
    </source>
</evidence>
<comment type="subcellular location">
    <subcellularLocation>
        <location evidence="1">Cell membrane</location>
        <topology evidence="1">Multi-pass membrane protein</topology>
    </subcellularLocation>
</comment>
<reference evidence="8 9" key="1">
    <citation type="submission" date="2019-05" db="EMBL/GenBank/DDBJ databases">
        <title>Nakamurella sp. N5BH11, whole genome shotgun sequence.</title>
        <authorList>
            <person name="Tuo L."/>
        </authorList>
    </citation>
    <scope>NUCLEOTIDE SEQUENCE [LARGE SCALE GENOMIC DNA]</scope>
    <source>
        <strain evidence="8 9">N5BH11</strain>
    </source>
</reference>
<evidence type="ECO:0000256" key="5">
    <source>
        <dbReference type="ARBA" id="ARBA00023136"/>
    </source>
</evidence>
<feature type="region of interest" description="Disordered" evidence="6">
    <location>
        <begin position="414"/>
        <end position="448"/>
    </location>
</feature>
<keyword evidence="5 7" id="KW-0472">Membrane</keyword>
<name>A0A4U6QES0_9ACTN</name>
<evidence type="ECO:0000256" key="2">
    <source>
        <dbReference type="ARBA" id="ARBA00022475"/>
    </source>
</evidence>
<protein>
    <submittedName>
        <fullName evidence="8">ABC transporter permease</fullName>
    </submittedName>
</protein>
<feature type="transmembrane region" description="Helical" evidence="7">
    <location>
        <begin position="189"/>
        <end position="211"/>
    </location>
</feature>
<evidence type="ECO:0000313" key="9">
    <source>
        <dbReference type="Proteomes" id="UP000306985"/>
    </source>
</evidence>
<dbReference type="Proteomes" id="UP000306985">
    <property type="component" value="Unassembled WGS sequence"/>
</dbReference>
<feature type="compositionally biased region" description="Low complexity" evidence="6">
    <location>
        <begin position="424"/>
        <end position="438"/>
    </location>
</feature>
<evidence type="ECO:0000256" key="6">
    <source>
        <dbReference type="SAM" id="MobiDB-lite"/>
    </source>
</evidence>
<dbReference type="InterPro" id="IPR001851">
    <property type="entry name" value="ABC_transp_permease"/>
</dbReference>
<accession>A0A4U6QES0</accession>
<feature type="compositionally biased region" description="Basic residues" evidence="6">
    <location>
        <begin position="63"/>
        <end position="76"/>
    </location>
</feature>
<dbReference type="EMBL" id="SZZH01000003">
    <property type="protein sequence ID" value="TKV58502.1"/>
    <property type="molecule type" value="Genomic_DNA"/>
</dbReference>
<dbReference type="CDD" id="cd06579">
    <property type="entry name" value="TM_PBP1_transp_AraH_like"/>
    <property type="match status" value="1"/>
</dbReference>
<keyword evidence="3 7" id="KW-0812">Transmembrane</keyword>
<gene>
    <name evidence="8" type="ORF">FDO65_13200</name>
</gene>
<organism evidence="8 9">
    <name type="scientific">Nakamurella flava</name>
    <dbReference type="NCBI Taxonomy" id="2576308"/>
    <lineage>
        <taxon>Bacteria</taxon>
        <taxon>Bacillati</taxon>
        <taxon>Actinomycetota</taxon>
        <taxon>Actinomycetes</taxon>
        <taxon>Nakamurellales</taxon>
        <taxon>Nakamurellaceae</taxon>
        <taxon>Nakamurella</taxon>
    </lineage>
</organism>
<feature type="region of interest" description="Disordered" evidence="6">
    <location>
        <begin position="1"/>
        <end position="98"/>
    </location>
</feature>
<feature type="transmembrane region" description="Helical" evidence="7">
    <location>
        <begin position="256"/>
        <end position="278"/>
    </location>
</feature>
<evidence type="ECO:0000256" key="1">
    <source>
        <dbReference type="ARBA" id="ARBA00004651"/>
    </source>
</evidence>
<dbReference type="GO" id="GO:0005886">
    <property type="term" value="C:plasma membrane"/>
    <property type="evidence" value="ECO:0007669"/>
    <property type="project" value="UniProtKB-SubCell"/>
</dbReference>
<dbReference type="PANTHER" id="PTHR32196">
    <property type="entry name" value="ABC TRANSPORTER PERMEASE PROTEIN YPHD-RELATED-RELATED"/>
    <property type="match status" value="1"/>
</dbReference>
<feature type="transmembrane region" description="Helical" evidence="7">
    <location>
        <begin position="140"/>
        <end position="158"/>
    </location>
</feature>
<dbReference type="AlphaFoldDB" id="A0A4U6QES0"/>
<keyword evidence="9" id="KW-1185">Reference proteome</keyword>
<feature type="compositionally biased region" description="Basic residues" evidence="6">
    <location>
        <begin position="12"/>
        <end position="23"/>
    </location>
</feature>
<keyword evidence="4 7" id="KW-1133">Transmembrane helix</keyword>
<dbReference type="PANTHER" id="PTHR32196:SF72">
    <property type="entry name" value="RIBOSE IMPORT PERMEASE PROTEIN RBSC"/>
    <property type="match status" value="1"/>
</dbReference>
<dbReference type="OrthoDB" id="3676653at2"/>
<feature type="compositionally biased region" description="Basic residues" evidence="6">
    <location>
        <begin position="30"/>
        <end position="43"/>
    </location>
</feature>
<feature type="transmembrane region" description="Helical" evidence="7">
    <location>
        <begin position="338"/>
        <end position="356"/>
    </location>
</feature>